<accession>A0A9D3ZUM8</accession>
<evidence type="ECO:0000313" key="3">
    <source>
        <dbReference type="Proteomes" id="UP000828251"/>
    </source>
</evidence>
<feature type="compositionally biased region" description="Low complexity" evidence="1">
    <location>
        <begin position="64"/>
        <end position="75"/>
    </location>
</feature>
<comment type="caution">
    <text evidence="2">The sequence shown here is derived from an EMBL/GenBank/DDBJ whole genome shotgun (WGS) entry which is preliminary data.</text>
</comment>
<organism evidence="2 3">
    <name type="scientific">Gossypium stocksii</name>
    <dbReference type="NCBI Taxonomy" id="47602"/>
    <lineage>
        <taxon>Eukaryota</taxon>
        <taxon>Viridiplantae</taxon>
        <taxon>Streptophyta</taxon>
        <taxon>Embryophyta</taxon>
        <taxon>Tracheophyta</taxon>
        <taxon>Spermatophyta</taxon>
        <taxon>Magnoliopsida</taxon>
        <taxon>eudicotyledons</taxon>
        <taxon>Gunneridae</taxon>
        <taxon>Pentapetalae</taxon>
        <taxon>rosids</taxon>
        <taxon>malvids</taxon>
        <taxon>Malvales</taxon>
        <taxon>Malvaceae</taxon>
        <taxon>Malvoideae</taxon>
        <taxon>Gossypium</taxon>
    </lineage>
</organism>
<feature type="region of interest" description="Disordered" evidence="1">
    <location>
        <begin position="1"/>
        <end position="76"/>
    </location>
</feature>
<dbReference type="AlphaFoldDB" id="A0A9D3ZUM8"/>
<feature type="compositionally biased region" description="Polar residues" evidence="1">
    <location>
        <begin position="7"/>
        <end position="22"/>
    </location>
</feature>
<feature type="compositionally biased region" description="Basic residues" evidence="1">
    <location>
        <begin position="51"/>
        <end position="63"/>
    </location>
</feature>
<dbReference type="EMBL" id="JAIQCV010000009">
    <property type="protein sequence ID" value="KAH1065725.1"/>
    <property type="molecule type" value="Genomic_DNA"/>
</dbReference>
<gene>
    <name evidence="2" type="ORF">J1N35_030712</name>
</gene>
<dbReference type="Proteomes" id="UP000828251">
    <property type="component" value="Unassembled WGS sequence"/>
</dbReference>
<reference evidence="2 3" key="1">
    <citation type="journal article" date="2021" name="Plant Biotechnol. J.">
        <title>Multi-omics assisted identification of the key and species-specific regulatory components of drought-tolerant mechanisms in Gossypium stocksii.</title>
        <authorList>
            <person name="Yu D."/>
            <person name="Ke L."/>
            <person name="Zhang D."/>
            <person name="Wu Y."/>
            <person name="Sun Y."/>
            <person name="Mei J."/>
            <person name="Sun J."/>
            <person name="Sun Y."/>
        </authorList>
    </citation>
    <scope>NUCLEOTIDE SEQUENCE [LARGE SCALE GENOMIC DNA]</scope>
    <source>
        <strain evidence="3">cv. E1</strain>
        <tissue evidence="2">Leaf</tissue>
    </source>
</reference>
<name>A0A9D3ZUM8_9ROSI</name>
<protein>
    <submittedName>
        <fullName evidence="2">Uncharacterized protein</fullName>
    </submittedName>
</protein>
<evidence type="ECO:0000256" key="1">
    <source>
        <dbReference type="SAM" id="MobiDB-lite"/>
    </source>
</evidence>
<sequence length="100" mass="11465">MTRKRNQTCPVGSPLSGNISDNSSKEQDRFFPIANANRIMKKDPSPSMQKYPKKPKRQCKNVRRSSSVLSLARPPRSVRGRKGIVWLCRFPITQLSFYIV</sequence>
<keyword evidence="3" id="KW-1185">Reference proteome</keyword>
<dbReference type="OrthoDB" id="10424816at2759"/>
<evidence type="ECO:0000313" key="2">
    <source>
        <dbReference type="EMBL" id="KAH1065725.1"/>
    </source>
</evidence>
<proteinExistence type="predicted"/>